<dbReference type="Pfam" id="PF09917">
    <property type="entry name" value="DUF2147"/>
    <property type="match status" value="1"/>
</dbReference>
<dbReference type="AlphaFoldDB" id="A0A3B0R732"/>
<gene>
    <name evidence="2" type="ORF">MNBD_ALPHA08-248</name>
</gene>
<protein>
    <recommendedName>
        <fullName evidence="1">DUF2147 domain-containing protein</fullName>
    </recommendedName>
</protein>
<dbReference type="EMBL" id="UOEC01000027">
    <property type="protein sequence ID" value="VAV87307.1"/>
    <property type="molecule type" value="Genomic_DNA"/>
</dbReference>
<evidence type="ECO:0000259" key="1">
    <source>
        <dbReference type="Pfam" id="PF09917"/>
    </source>
</evidence>
<dbReference type="PANTHER" id="PTHR36919:SF2">
    <property type="entry name" value="BLL6627 PROTEIN"/>
    <property type="match status" value="1"/>
</dbReference>
<sequence>MKSVLKIGVGMMAGLVMSMGIAQAASVEGVWRTEKGWKIKMYKCGVSYCGRVVGGTTAKDVKNPNKALRSRKMVGVRMIWGMKKSGSGFAGKLYNPNDGKTYSGKMSKIKSNSLTLSGCAFGGLVCKGQIWRK</sequence>
<accession>A0A3B0R732</accession>
<reference evidence="2" key="1">
    <citation type="submission" date="2018-06" db="EMBL/GenBank/DDBJ databases">
        <authorList>
            <person name="Zhirakovskaya E."/>
        </authorList>
    </citation>
    <scope>NUCLEOTIDE SEQUENCE</scope>
</reference>
<dbReference type="Gene3D" id="2.40.128.520">
    <property type="match status" value="1"/>
</dbReference>
<name>A0A3B0R732_9ZZZZ</name>
<dbReference type="PANTHER" id="PTHR36919">
    <property type="entry name" value="BLR1215 PROTEIN"/>
    <property type="match status" value="1"/>
</dbReference>
<feature type="domain" description="DUF2147" evidence="1">
    <location>
        <begin position="29"/>
        <end position="132"/>
    </location>
</feature>
<proteinExistence type="predicted"/>
<evidence type="ECO:0000313" key="2">
    <source>
        <dbReference type="EMBL" id="VAV87307.1"/>
    </source>
</evidence>
<organism evidence="2">
    <name type="scientific">hydrothermal vent metagenome</name>
    <dbReference type="NCBI Taxonomy" id="652676"/>
    <lineage>
        <taxon>unclassified sequences</taxon>
        <taxon>metagenomes</taxon>
        <taxon>ecological metagenomes</taxon>
    </lineage>
</organism>
<dbReference type="InterPro" id="IPR019223">
    <property type="entry name" value="DUF2147"/>
</dbReference>